<evidence type="ECO:0000313" key="2">
    <source>
        <dbReference type="Proteomes" id="UP000054097"/>
    </source>
</evidence>
<organism evidence="1 2">
    <name type="scientific">Serendipita vermifera MAFF 305830</name>
    <dbReference type="NCBI Taxonomy" id="933852"/>
    <lineage>
        <taxon>Eukaryota</taxon>
        <taxon>Fungi</taxon>
        <taxon>Dikarya</taxon>
        <taxon>Basidiomycota</taxon>
        <taxon>Agaricomycotina</taxon>
        <taxon>Agaricomycetes</taxon>
        <taxon>Sebacinales</taxon>
        <taxon>Serendipitaceae</taxon>
        <taxon>Serendipita</taxon>
    </lineage>
</organism>
<proteinExistence type="predicted"/>
<keyword evidence="2" id="KW-1185">Reference proteome</keyword>
<gene>
    <name evidence="1" type="ORF">M408DRAFT_138491</name>
</gene>
<name>A0A0C2W1J7_SERVB</name>
<accession>A0A0C2W1J7</accession>
<dbReference type="AlphaFoldDB" id="A0A0C2W1J7"/>
<dbReference type="EMBL" id="KN824438">
    <property type="protein sequence ID" value="KIM20388.1"/>
    <property type="molecule type" value="Genomic_DNA"/>
</dbReference>
<protein>
    <submittedName>
        <fullName evidence="1">Uncharacterized protein</fullName>
    </submittedName>
</protein>
<dbReference type="Proteomes" id="UP000054097">
    <property type="component" value="Unassembled WGS sequence"/>
</dbReference>
<reference evidence="2" key="2">
    <citation type="submission" date="2015-01" db="EMBL/GenBank/DDBJ databases">
        <title>Evolutionary Origins and Diversification of the Mycorrhizal Mutualists.</title>
        <authorList>
            <consortium name="DOE Joint Genome Institute"/>
            <consortium name="Mycorrhizal Genomics Consortium"/>
            <person name="Kohler A."/>
            <person name="Kuo A."/>
            <person name="Nagy L.G."/>
            <person name="Floudas D."/>
            <person name="Copeland A."/>
            <person name="Barry K.W."/>
            <person name="Cichocki N."/>
            <person name="Veneault-Fourrey C."/>
            <person name="LaButti K."/>
            <person name="Lindquist E.A."/>
            <person name="Lipzen A."/>
            <person name="Lundell T."/>
            <person name="Morin E."/>
            <person name="Murat C."/>
            <person name="Riley R."/>
            <person name="Ohm R."/>
            <person name="Sun H."/>
            <person name="Tunlid A."/>
            <person name="Henrissat B."/>
            <person name="Grigoriev I.V."/>
            <person name="Hibbett D.S."/>
            <person name="Martin F."/>
        </authorList>
    </citation>
    <scope>NUCLEOTIDE SEQUENCE [LARGE SCALE GENOMIC DNA]</scope>
    <source>
        <strain evidence="2">MAFF 305830</strain>
    </source>
</reference>
<dbReference type="HOGENOM" id="CLU_2656011_0_0_1"/>
<evidence type="ECO:0000313" key="1">
    <source>
        <dbReference type="EMBL" id="KIM20388.1"/>
    </source>
</evidence>
<sequence>MALIDSEPKPGTALKTIIKEAQYLDEFMSMIQKKLELEERYLNDLRALREKKSQISGPGSEKMEKASYRRLKLLRN</sequence>
<reference evidence="1 2" key="1">
    <citation type="submission" date="2014-04" db="EMBL/GenBank/DDBJ databases">
        <authorList>
            <consortium name="DOE Joint Genome Institute"/>
            <person name="Kuo A."/>
            <person name="Zuccaro A."/>
            <person name="Kohler A."/>
            <person name="Nagy L.G."/>
            <person name="Floudas D."/>
            <person name="Copeland A."/>
            <person name="Barry K.W."/>
            <person name="Cichocki N."/>
            <person name="Veneault-Fourrey C."/>
            <person name="LaButti K."/>
            <person name="Lindquist E.A."/>
            <person name="Lipzen A."/>
            <person name="Lundell T."/>
            <person name="Morin E."/>
            <person name="Murat C."/>
            <person name="Sun H."/>
            <person name="Tunlid A."/>
            <person name="Henrissat B."/>
            <person name="Grigoriev I.V."/>
            <person name="Hibbett D.S."/>
            <person name="Martin F."/>
            <person name="Nordberg H.P."/>
            <person name="Cantor M.N."/>
            <person name="Hua S.X."/>
        </authorList>
    </citation>
    <scope>NUCLEOTIDE SEQUENCE [LARGE SCALE GENOMIC DNA]</scope>
    <source>
        <strain evidence="1 2">MAFF 305830</strain>
    </source>
</reference>